<dbReference type="EMBL" id="VSWC01000027">
    <property type="protein sequence ID" value="KAA1111137.1"/>
    <property type="molecule type" value="Genomic_DNA"/>
</dbReference>
<dbReference type="OrthoDB" id="96345at2759"/>
<protein>
    <submittedName>
        <fullName evidence="1">Uncharacterized protein</fullName>
    </submittedName>
</protein>
<reference evidence="3 4" key="1">
    <citation type="submission" date="2019-05" db="EMBL/GenBank/DDBJ databases">
        <title>Emergence of the Ug99 lineage of the wheat stem rust pathogen through somatic hybridization.</title>
        <authorList>
            <person name="Li F."/>
            <person name="Upadhyaya N.M."/>
            <person name="Sperschneider J."/>
            <person name="Matny O."/>
            <person name="Nguyen-Phuc H."/>
            <person name="Mago R."/>
            <person name="Raley C."/>
            <person name="Miller M.E."/>
            <person name="Silverstein K.A.T."/>
            <person name="Henningsen E."/>
            <person name="Hirsch C.D."/>
            <person name="Visser B."/>
            <person name="Pretorius Z.A."/>
            <person name="Steffenson B.J."/>
            <person name="Schwessinger B."/>
            <person name="Dodds P.N."/>
            <person name="Figueroa M."/>
        </authorList>
    </citation>
    <scope>NUCLEOTIDE SEQUENCE [LARGE SCALE GENOMIC DNA]</scope>
    <source>
        <strain evidence="1">21-0</strain>
        <strain evidence="2 4">Ug99</strain>
    </source>
</reference>
<evidence type="ECO:0000313" key="3">
    <source>
        <dbReference type="Proteomes" id="UP000324748"/>
    </source>
</evidence>
<dbReference type="AlphaFoldDB" id="A0A5B0QD38"/>
<organism evidence="1 3">
    <name type="scientific">Puccinia graminis f. sp. tritici</name>
    <dbReference type="NCBI Taxonomy" id="56615"/>
    <lineage>
        <taxon>Eukaryota</taxon>
        <taxon>Fungi</taxon>
        <taxon>Dikarya</taxon>
        <taxon>Basidiomycota</taxon>
        <taxon>Pucciniomycotina</taxon>
        <taxon>Pucciniomycetes</taxon>
        <taxon>Pucciniales</taxon>
        <taxon>Pucciniaceae</taxon>
        <taxon>Puccinia</taxon>
    </lineage>
</organism>
<dbReference type="Proteomes" id="UP000324748">
    <property type="component" value="Unassembled WGS sequence"/>
</dbReference>
<keyword evidence="3" id="KW-1185">Reference proteome</keyword>
<proteinExistence type="predicted"/>
<accession>A0A5B0QD38</accession>
<comment type="caution">
    <text evidence="1">The sequence shown here is derived from an EMBL/GenBank/DDBJ whole genome shotgun (WGS) entry which is preliminary data.</text>
</comment>
<name>A0A5B0QD38_PUCGR</name>
<sequence>MNQMANTLTPAITLDEPARRRIGWNRDGIAGSLSSIQLLLLWITAGANYTQWMATPFHRQEREDACTEIQQFMRTQGNIDRDPRDINRKIQQLRQSYKAAHDFVVYTTGGDQPDDPIIQAYVRRLCPYWDLLHPVMGPVEYPRVGYVEMETVAQDGEGSEGESTNSS</sequence>
<evidence type="ECO:0000313" key="2">
    <source>
        <dbReference type="EMBL" id="KAA1138809.1"/>
    </source>
</evidence>
<dbReference type="PANTHER" id="PTHR33324">
    <property type="entry name" value="EXPRESSED PROTEIN"/>
    <property type="match status" value="1"/>
</dbReference>
<evidence type="ECO:0000313" key="1">
    <source>
        <dbReference type="EMBL" id="KAA1111137.1"/>
    </source>
</evidence>
<gene>
    <name evidence="1" type="ORF">PGT21_036868</name>
    <name evidence="2" type="ORF">PGTUg99_014468</name>
</gene>
<evidence type="ECO:0000313" key="4">
    <source>
        <dbReference type="Proteomes" id="UP000325313"/>
    </source>
</evidence>
<dbReference type="Proteomes" id="UP000325313">
    <property type="component" value="Unassembled WGS sequence"/>
</dbReference>
<dbReference type="EMBL" id="VDEP01000001">
    <property type="protein sequence ID" value="KAA1138809.1"/>
    <property type="molecule type" value="Genomic_DNA"/>
</dbReference>
<dbReference type="PANTHER" id="PTHR33324:SF2">
    <property type="entry name" value="MYB_SANT-LIKE DNA-BINDING DOMAIN-CONTAINING PROTEIN"/>
    <property type="match status" value="1"/>
</dbReference>